<comment type="caution">
    <text evidence="1">The sequence shown here is derived from an EMBL/GenBank/DDBJ whole genome shotgun (WGS) entry which is preliminary data.</text>
</comment>
<keyword evidence="2" id="KW-1185">Reference proteome</keyword>
<protein>
    <submittedName>
        <fullName evidence="1">Uncharacterized protein</fullName>
    </submittedName>
</protein>
<proteinExistence type="predicted"/>
<dbReference type="Proteomes" id="UP000186594">
    <property type="component" value="Unassembled WGS sequence"/>
</dbReference>
<reference evidence="1 2" key="1">
    <citation type="submission" date="2016-04" db="EMBL/GenBank/DDBJ databases">
        <title>Evolutionary innovation and constraint leading to complex multicellularity in the Ascomycota.</title>
        <authorList>
            <person name="Cisse O."/>
            <person name="Nguyen A."/>
            <person name="Hewitt D.A."/>
            <person name="Jedd G."/>
            <person name="Stajich J.E."/>
        </authorList>
    </citation>
    <scope>NUCLEOTIDE SEQUENCE [LARGE SCALE GENOMIC DNA]</scope>
    <source>
        <strain evidence="1 2">DAH-3</strain>
    </source>
</reference>
<dbReference type="AlphaFoldDB" id="A0A1U7LRN0"/>
<gene>
    <name evidence="1" type="ORF">NEOLI_005272</name>
</gene>
<organism evidence="1 2">
    <name type="scientific">Neolecta irregularis (strain DAH-3)</name>
    <dbReference type="NCBI Taxonomy" id="1198029"/>
    <lineage>
        <taxon>Eukaryota</taxon>
        <taxon>Fungi</taxon>
        <taxon>Dikarya</taxon>
        <taxon>Ascomycota</taxon>
        <taxon>Taphrinomycotina</taxon>
        <taxon>Neolectales</taxon>
        <taxon>Neolectaceae</taxon>
        <taxon>Neolecta</taxon>
    </lineage>
</organism>
<name>A0A1U7LRN0_NEOID</name>
<evidence type="ECO:0000313" key="1">
    <source>
        <dbReference type="EMBL" id="OLL25330.1"/>
    </source>
</evidence>
<dbReference type="EMBL" id="LXFE01000432">
    <property type="protein sequence ID" value="OLL25330.1"/>
    <property type="molecule type" value="Genomic_DNA"/>
</dbReference>
<evidence type="ECO:0000313" key="2">
    <source>
        <dbReference type="Proteomes" id="UP000186594"/>
    </source>
</evidence>
<accession>A0A1U7LRN0</accession>
<sequence length="84" mass="10099">MKYRLEQEIEQDSEYILTFNFNQTLLNKPYNLFAIEYLMKQCQFHLCTEYRKFVAVTLEQAASFRGGISYIDQELLMKDISRNL</sequence>